<evidence type="ECO:0000256" key="1">
    <source>
        <dbReference type="SAM" id="MobiDB-lite"/>
    </source>
</evidence>
<keyword evidence="3" id="KW-1185">Reference proteome</keyword>
<feature type="compositionally biased region" description="Basic and acidic residues" evidence="1">
    <location>
        <begin position="142"/>
        <end position="155"/>
    </location>
</feature>
<evidence type="ECO:0000313" key="3">
    <source>
        <dbReference type="Proteomes" id="UP000076632"/>
    </source>
</evidence>
<feature type="compositionally biased region" description="Polar residues" evidence="1">
    <location>
        <begin position="94"/>
        <end position="104"/>
    </location>
</feature>
<dbReference type="GeneID" id="28901873"/>
<organism evidence="2 3">
    <name type="scientific">Xylona heveae (strain CBS 132557 / TC161)</name>
    <dbReference type="NCBI Taxonomy" id="1328760"/>
    <lineage>
        <taxon>Eukaryota</taxon>
        <taxon>Fungi</taxon>
        <taxon>Dikarya</taxon>
        <taxon>Ascomycota</taxon>
        <taxon>Pezizomycotina</taxon>
        <taxon>Xylonomycetes</taxon>
        <taxon>Xylonales</taxon>
        <taxon>Xylonaceae</taxon>
        <taxon>Xylona</taxon>
    </lineage>
</organism>
<dbReference type="RefSeq" id="XP_018190505.1">
    <property type="nucleotide sequence ID" value="XM_018336736.1"/>
</dbReference>
<feature type="compositionally biased region" description="Basic and acidic residues" evidence="1">
    <location>
        <begin position="113"/>
        <end position="131"/>
    </location>
</feature>
<evidence type="ECO:0000313" key="2">
    <source>
        <dbReference type="EMBL" id="KZF24950.1"/>
    </source>
</evidence>
<reference evidence="2 3" key="1">
    <citation type="journal article" date="2016" name="Fungal Biol.">
        <title>The genome of Xylona heveae provides a window into fungal endophytism.</title>
        <authorList>
            <person name="Gazis R."/>
            <person name="Kuo A."/>
            <person name="Riley R."/>
            <person name="LaButti K."/>
            <person name="Lipzen A."/>
            <person name="Lin J."/>
            <person name="Amirebrahimi M."/>
            <person name="Hesse C.N."/>
            <person name="Spatafora J.W."/>
            <person name="Henrissat B."/>
            <person name="Hainaut M."/>
            <person name="Grigoriev I.V."/>
            <person name="Hibbett D.S."/>
        </authorList>
    </citation>
    <scope>NUCLEOTIDE SEQUENCE [LARGE SCALE GENOMIC DNA]</scope>
    <source>
        <strain evidence="2 3">TC161</strain>
    </source>
</reference>
<gene>
    <name evidence="2" type="ORF">L228DRAFT_58911</name>
</gene>
<feature type="region of interest" description="Disordered" evidence="1">
    <location>
        <begin position="77"/>
        <end position="168"/>
    </location>
</feature>
<protein>
    <submittedName>
        <fullName evidence="2">Uncharacterized protein</fullName>
    </submittedName>
</protein>
<sequence length="168" mass="19148">MVPHKLSFPLFYALAPQPCPSWFVTSHSSRLTTTTNNKQRSLASAPMTKNAHDEERKPSRQILSCATIQYHSRTILLHRQQRPARQAGKETSRRTTTPTYNSINYVKKPRIKYHTEKNKVRKESKGKEKGKIIGTKSQKNTYKNESKSSQRETKGQRKGGGTPEPSPI</sequence>
<dbReference type="Proteomes" id="UP000076632">
    <property type="component" value="Unassembled WGS sequence"/>
</dbReference>
<dbReference type="InParanoid" id="A0A165IIS0"/>
<dbReference type="AlphaFoldDB" id="A0A165IIS0"/>
<accession>A0A165IIS0</accession>
<feature type="region of interest" description="Disordered" evidence="1">
    <location>
        <begin position="34"/>
        <end position="61"/>
    </location>
</feature>
<name>A0A165IIS0_XYLHT</name>
<dbReference type="EMBL" id="KV407455">
    <property type="protein sequence ID" value="KZF24950.1"/>
    <property type="molecule type" value="Genomic_DNA"/>
</dbReference>
<proteinExistence type="predicted"/>